<sequence length="58" mass="6691">MCTEDNKKIGRRLKGLDAKKGTGEDILGIYIYQGELSQVILKNSRYLFHIPDNHRDVE</sequence>
<reference evidence="1" key="1">
    <citation type="journal article" date="2021" name="mSystems">
        <title>Bacteria and Archaea Synergistically Convert Glycine Betaine to Biogenic Methane in the Formosa Cold Seep of the South China Sea.</title>
        <authorList>
            <person name="Li L."/>
            <person name="Zhang W."/>
            <person name="Zhang S."/>
            <person name="Song L."/>
            <person name="Sun Q."/>
            <person name="Zhang H."/>
            <person name="Xiang H."/>
            <person name="Dong X."/>
        </authorList>
    </citation>
    <scope>NUCLEOTIDE SEQUENCE</scope>
    <source>
        <strain evidence="1">LLY</strain>
    </source>
</reference>
<dbReference type="AlphaFoldDB" id="A0A9E4ZCU9"/>
<organism evidence="1 2">
    <name type="scientific">Methanococcoides seepicolus</name>
    <dbReference type="NCBI Taxonomy" id="2828780"/>
    <lineage>
        <taxon>Archaea</taxon>
        <taxon>Methanobacteriati</taxon>
        <taxon>Methanobacteriota</taxon>
        <taxon>Stenosarchaea group</taxon>
        <taxon>Methanomicrobia</taxon>
        <taxon>Methanosarcinales</taxon>
        <taxon>Methanosarcinaceae</taxon>
        <taxon>Methanococcoides</taxon>
    </lineage>
</organism>
<dbReference type="Proteomes" id="UP001056766">
    <property type="component" value="Unassembled WGS sequence"/>
</dbReference>
<evidence type="ECO:0000313" key="1">
    <source>
        <dbReference type="EMBL" id="MCM1985747.1"/>
    </source>
</evidence>
<reference evidence="1" key="2">
    <citation type="submission" date="2021-04" db="EMBL/GenBank/DDBJ databases">
        <authorList>
            <person name="Dong X."/>
        </authorList>
    </citation>
    <scope>NUCLEOTIDE SEQUENCE</scope>
    <source>
        <strain evidence="1">LLY</strain>
    </source>
</reference>
<protein>
    <submittedName>
        <fullName evidence="1">Uncharacterized protein</fullName>
    </submittedName>
</protein>
<dbReference type="RefSeq" id="WP_250867124.1">
    <property type="nucleotide sequence ID" value="NZ_JAGSOI010000004.1"/>
</dbReference>
<proteinExistence type="predicted"/>
<evidence type="ECO:0000313" key="2">
    <source>
        <dbReference type="Proteomes" id="UP001056766"/>
    </source>
</evidence>
<keyword evidence="2" id="KW-1185">Reference proteome</keyword>
<accession>A0A9E4ZCU9</accession>
<name>A0A9E4ZCU9_9EURY</name>
<dbReference type="EMBL" id="JAGSOI010000004">
    <property type="protein sequence ID" value="MCM1985747.1"/>
    <property type="molecule type" value="Genomic_DNA"/>
</dbReference>
<gene>
    <name evidence="1" type="ORF">KDK67_01745</name>
</gene>
<comment type="caution">
    <text evidence="1">The sequence shown here is derived from an EMBL/GenBank/DDBJ whole genome shotgun (WGS) entry which is preliminary data.</text>
</comment>